<accession>A0AAD9WH13</accession>
<feature type="compositionally biased region" description="Basic and acidic residues" evidence="1">
    <location>
        <begin position="1"/>
        <end position="10"/>
    </location>
</feature>
<gene>
    <name evidence="3" type="ORF">QTJ16_000778</name>
</gene>
<evidence type="ECO:0000313" key="3">
    <source>
        <dbReference type="EMBL" id="KAK2629958.1"/>
    </source>
</evidence>
<proteinExistence type="predicted"/>
<name>A0AAD9WH13_9HELO</name>
<keyword evidence="2" id="KW-1133">Transmembrane helix</keyword>
<comment type="caution">
    <text evidence="3">The sequence shown here is derived from an EMBL/GenBank/DDBJ whole genome shotgun (WGS) entry which is preliminary data.</text>
</comment>
<sequence>MSGVVAEEKNVAGTASHAVEEESGVNPKVLTINRPYPVRQNPSQVLSTIHDVDSTHSLTPPASPTNEKHVEVTYITRRDTDRDMYADLEAQALTEPKTEASVSKIGLISTKRSKMDPAWPGRKYMKAQRKAAKCERSRCACWARMSKLYKGIIVTLIVLGVLGIALGLGFGLSQKVGGMINDGTGKQVPSK</sequence>
<evidence type="ECO:0000313" key="4">
    <source>
        <dbReference type="Proteomes" id="UP001285354"/>
    </source>
</evidence>
<keyword evidence="4" id="KW-1185">Reference proteome</keyword>
<evidence type="ECO:0000256" key="1">
    <source>
        <dbReference type="SAM" id="MobiDB-lite"/>
    </source>
</evidence>
<dbReference type="EMBL" id="JAUBYV010000001">
    <property type="protein sequence ID" value="KAK2629958.1"/>
    <property type="molecule type" value="Genomic_DNA"/>
</dbReference>
<protein>
    <submittedName>
        <fullName evidence="3">Uncharacterized protein</fullName>
    </submittedName>
</protein>
<dbReference type="AlphaFoldDB" id="A0AAD9WH13"/>
<evidence type="ECO:0000256" key="2">
    <source>
        <dbReference type="SAM" id="Phobius"/>
    </source>
</evidence>
<reference evidence="3" key="1">
    <citation type="submission" date="2023-06" db="EMBL/GenBank/DDBJ databases">
        <title>Draft genome of Marssonina rosae.</title>
        <authorList>
            <person name="Cheng Q."/>
        </authorList>
    </citation>
    <scope>NUCLEOTIDE SEQUENCE</scope>
    <source>
        <strain evidence="3">R4</strain>
    </source>
</reference>
<feature type="transmembrane region" description="Helical" evidence="2">
    <location>
        <begin position="152"/>
        <end position="172"/>
    </location>
</feature>
<keyword evidence="2" id="KW-0812">Transmembrane</keyword>
<organism evidence="3 4">
    <name type="scientific">Diplocarpon rosae</name>
    <dbReference type="NCBI Taxonomy" id="946125"/>
    <lineage>
        <taxon>Eukaryota</taxon>
        <taxon>Fungi</taxon>
        <taxon>Dikarya</taxon>
        <taxon>Ascomycota</taxon>
        <taxon>Pezizomycotina</taxon>
        <taxon>Leotiomycetes</taxon>
        <taxon>Helotiales</taxon>
        <taxon>Drepanopezizaceae</taxon>
        <taxon>Diplocarpon</taxon>
    </lineage>
</organism>
<dbReference type="Proteomes" id="UP001285354">
    <property type="component" value="Unassembled WGS sequence"/>
</dbReference>
<feature type="region of interest" description="Disordered" evidence="1">
    <location>
        <begin position="1"/>
        <end position="22"/>
    </location>
</feature>
<keyword evidence="2" id="KW-0472">Membrane</keyword>